<dbReference type="InterPro" id="IPR046342">
    <property type="entry name" value="CBS_dom_sf"/>
</dbReference>
<evidence type="ECO:0000313" key="3">
    <source>
        <dbReference type="Proteomes" id="UP000001409"/>
    </source>
</evidence>
<dbReference type="EMBL" id="BA000035">
    <property type="protein sequence ID" value="BAC18567.1"/>
    <property type="molecule type" value="Genomic_DNA"/>
</dbReference>
<dbReference type="Gene3D" id="3.10.580.10">
    <property type="entry name" value="CBS-domain"/>
    <property type="match status" value="1"/>
</dbReference>
<dbReference type="SUPFAM" id="SSF54631">
    <property type="entry name" value="CBS-domain pair"/>
    <property type="match status" value="1"/>
</dbReference>
<evidence type="ECO:0000313" key="2">
    <source>
        <dbReference type="EMBL" id="BAC18567.1"/>
    </source>
</evidence>
<dbReference type="eggNOG" id="COG0517">
    <property type="taxonomic scope" value="Bacteria"/>
</dbReference>
<name>Q8FPM0_COREF</name>
<dbReference type="Pfam" id="PF00571">
    <property type="entry name" value="CBS"/>
    <property type="match status" value="1"/>
</dbReference>
<reference evidence="2 3" key="1">
    <citation type="journal article" date="2003" name="Genome Res.">
        <title>Comparative complete genome sequence analysis of the amino acid replacements responsible for the thermostability of Corynebacterium efficiens.</title>
        <authorList>
            <person name="Nishio Y."/>
            <person name="Nakamura Y."/>
            <person name="Kawarabayasi Y."/>
            <person name="Usuda Y."/>
            <person name="Kimura E."/>
            <person name="Sugimoto S."/>
            <person name="Matsui K."/>
            <person name="Yamagishi A."/>
            <person name="Kikuchi H."/>
            <person name="Ikeo K."/>
            <person name="Gojobori T."/>
        </authorList>
    </citation>
    <scope>NUCLEOTIDE SEQUENCE [LARGE SCALE GENOMIC DNA]</scope>
    <source>
        <strain evidence="3">DSM 44549 / YS-314 / AJ 12310 / JCM 11189 / NBRC 100395</strain>
    </source>
</reference>
<dbReference type="STRING" id="196164.gene:10742178"/>
<dbReference type="Proteomes" id="UP000001409">
    <property type="component" value="Chromosome"/>
</dbReference>
<keyword evidence="3" id="KW-1185">Reference proteome</keyword>
<accession>Q8FPM0</accession>
<evidence type="ECO:0000259" key="1">
    <source>
        <dbReference type="Pfam" id="PF00571"/>
    </source>
</evidence>
<dbReference type="AlphaFoldDB" id="Q8FPM0"/>
<protein>
    <recommendedName>
        <fullName evidence="1">CBS domain-containing protein</fullName>
    </recommendedName>
</protein>
<dbReference type="HOGENOM" id="CLU_099771_0_0_11"/>
<dbReference type="InterPro" id="IPR000644">
    <property type="entry name" value="CBS_dom"/>
</dbReference>
<organism evidence="2 3">
    <name type="scientific">Corynebacterium efficiens (strain DSM 44549 / YS-314 / AJ 12310 / JCM 11189 / NBRC 100395)</name>
    <dbReference type="NCBI Taxonomy" id="196164"/>
    <lineage>
        <taxon>Bacteria</taxon>
        <taxon>Bacillati</taxon>
        <taxon>Actinomycetota</taxon>
        <taxon>Actinomycetes</taxon>
        <taxon>Mycobacteriales</taxon>
        <taxon>Corynebacteriaceae</taxon>
        <taxon>Corynebacterium</taxon>
    </lineage>
</organism>
<feature type="domain" description="CBS" evidence="1">
    <location>
        <begin position="145"/>
        <end position="188"/>
    </location>
</feature>
<sequence length="272" mass="29936">MTTPPTPPRGASGWGARGVEKRGPWLQWVDMSARDDTPADPAVAFLASFNDIEAHLRSQLNAKRSDSFRWMVRLAEKKHLISAQQSEALDAFAELRNAISHGPYNNLRPIADPRPDTVAMIQHIRDLLLDPPVALEVLSHQTVRSLQVGDPIAAALKIIRTTEISQFPVYDGGSYVALLTTNTIARWVAADLSDNSILDASTVAEVLDYAETSDSAVFMPRTATAQEVIDVMTGPELPWSVIVTEHGKPSQKPLRLISGRDMRSLIELVELR</sequence>
<proteinExistence type="predicted"/>
<dbReference type="KEGG" id="cef:CE1757"/>